<comment type="catalytic activity">
    <reaction evidence="10">
        <text>(2E,4Z,7Z,10Z,13Z,16Z,19Z)-docosaheptaenoyl-CoA + NADPH + H(+) = (3E,7Z,10Z,13Z,16Z,19Z)-docosahexaenoyl-CoA + NADP(+)</text>
        <dbReference type="Rhea" id="RHEA:44920"/>
        <dbReference type="ChEBI" id="CHEBI:15378"/>
        <dbReference type="ChEBI" id="CHEBI:57783"/>
        <dbReference type="ChEBI" id="CHEBI:58349"/>
        <dbReference type="ChEBI" id="CHEBI:77559"/>
        <dbReference type="ChEBI" id="CHEBI:84791"/>
    </reaction>
</comment>
<dbReference type="InterPro" id="IPR002347">
    <property type="entry name" value="SDR_fam"/>
</dbReference>
<keyword evidence="12" id="KW-1185">Reference proteome</keyword>
<comment type="catalytic activity">
    <reaction evidence="8">
        <text>a (2E,4E)-dienoyl-CoA + NADPH + H(+) = a 4,5-saturated-(3E)-enoyl-CoA + NADP(+)</text>
        <dbReference type="Rhea" id="RHEA:45912"/>
        <dbReference type="ChEBI" id="CHEBI:15378"/>
        <dbReference type="ChEBI" id="CHEBI:57783"/>
        <dbReference type="ChEBI" id="CHEBI:58349"/>
        <dbReference type="ChEBI" id="CHEBI:85101"/>
        <dbReference type="ChEBI" id="CHEBI:85493"/>
        <dbReference type="EC" id="1.3.1.124"/>
    </reaction>
</comment>
<reference evidence="11" key="1">
    <citation type="journal article" date="2023" name="Mol. Biol. Evol.">
        <title>Third-Generation Sequencing Reveals the Adaptive Role of the Epigenome in Three Deep-Sea Polychaetes.</title>
        <authorList>
            <person name="Perez M."/>
            <person name="Aroh O."/>
            <person name="Sun Y."/>
            <person name="Lan Y."/>
            <person name="Juniper S.K."/>
            <person name="Young C.R."/>
            <person name="Angers B."/>
            <person name="Qian P.Y."/>
        </authorList>
    </citation>
    <scope>NUCLEOTIDE SEQUENCE</scope>
    <source>
        <strain evidence="11">P08H-3</strain>
    </source>
</reference>
<dbReference type="InterPro" id="IPR045017">
    <property type="entry name" value="DECR2-like"/>
</dbReference>
<evidence type="ECO:0000256" key="1">
    <source>
        <dbReference type="ARBA" id="ARBA00022857"/>
    </source>
</evidence>
<dbReference type="InterPro" id="IPR036291">
    <property type="entry name" value="NAD(P)-bd_dom_sf"/>
</dbReference>
<evidence type="ECO:0000256" key="5">
    <source>
        <dbReference type="ARBA" id="ARBA00026117"/>
    </source>
</evidence>
<gene>
    <name evidence="11" type="ORF">LSH36_207g00051</name>
</gene>
<evidence type="ECO:0000313" key="12">
    <source>
        <dbReference type="Proteomes" id="UP001208570"/>
    </source>
</evidence>
<dbReference type="PANTHER" id="PTHR43296">
    <property type="entry name" value="PEROXISOMAL 2,4-DIENOYL-COA REDUCTASE"/>
    <property type="match status" value="1"/>
</dbReference>
<evidence type="ECO:0000256" key="7">
    <source>
        <dbReference type="ARBA" id="ARBA00030890"/>
    </source>
</evidence>
<dbReference type="EMBL" id="JAODUP010000207">
    <property type="protein sequence ID" value="KAK2156669.1"/>
    <property type="molecule type" value="Genomic_DNA"/>
</dbReference>
<dbReference type="SUPFAM" id="SSF51735">
    <property type="entry name" value="NAD(P)-binding Rossmann-fold domains"/>
    <property type="match status" value="1"/>
</dbReference>
<accession>A0AAD9N771</accession>
<keyword evidence="2" id="KW-0560">Oxidoreductase</keyword>
<comment type="similarity">
    <text evidence="3">Belongs to the short-chain dehydrogenases/reductases (SDR) family. 2,4-dienoyl-CoA reductase subfamily.</text>
</comment>
<dbReference type="PRINTS" id="PR00080">
    <property type="entry name" value="SDRFAMILY"/>
</dbReference>
<keyword evidence="1" id="KW-0521">NADP</keyword>
<dbReference type="GO" id="GO:0008670">
    <property type="term" value="F:2,4-dienoyl-CoA reductase (NADPH) activity"/>
    <property type="evidence" value="ECO:0007669"/>
    <property type="project" value="InterPro"/>
</dbReference>
<name>A0AAD9N771_9ANNE</name>
<evidence type="ECO:0000313" key="11">
    <source>
        <dbReference type="EMBL" id="KAK2156669.1"/>
    </source>
</evidence>
<dbReference type="Proteomes" id="UP001208570">
    <property type="component" value="Unassembled WGS sequence"/>
</dbReference>
<comment type="catalytic activity">
    <reaction evidence="9">
        <text>a (2E,4Z)-dienoyl-CoA + NADPH + H(+) = a 4,5-saturated-(3E)-enoyl-CoA + NADP(+)</text>
        <dbReference type="Rhea" id="RHEA:61892"/>
        <dbReference type="ChEBI" id="CHEBI:15378"/>
        <dbReference type="ChEBI" id="CHEBI:57783"/>
        <dbReference type="ChEBI" id="CHEBI:58349"/>
        <dbReference type="ChEBI" id="CHEBI:85099"/>
        <dbReference type="ChEBI" id="CHEBI:85493"/>
        <dbReference type="EC" id="1.3.1.124"/>
    </reaction>
</comment>
<comment type="caution">
    <text evidence="11">The sequence shown here is derived from an EMBL/GenBank/DDBJ whole genome shotgun (WGS) entry which is preliminary data.</text>
</comment>
<dbReference type="GO" id="GO:0005777">
    <property type="term" value="C:peroxisome"/>
    <property type="evidence" value="ECO:0007669"/>
    <property type="project" value="TreeGrafter"/>
</dbReference>
<evidence type="ECO:0000256" key="6">
    <source>
        <dbReference type="ARBA" id="ARBA00026221"/>
    </source>
</evidence>
<dbReference type="AlphaFoldDB" id="A0AAD9N771"/>
<comment type="subunit">
    <text evidence="4">Monomer, dimer and oligomer.</text>
</comment>
<dbReference type="EC" id="1.3.1.124" evidence="5"/>
<evidence type="ECO:0000256" key="10">
    <source>
        <dbReference type="ARBA" id="ARBA00048631"/>
    </source>
</evidence>
<dbReference type="Gene3D" id="3.40.50.720">
    <property type="entry name" value="NAD(P)-binding Rossmann-like Domain"/>
    <property type="match status" value="1"/>
</dbReference>
<proteinExistence type="inferred from homology"/>
<dbReference type="Pfam" id="PF13561">
    <property type="entry name" value="adh_short_C2"/>
    <property type="match status" value="1"/>
</dbReference>
<evidence type="ECO:0000256" key="4">
    <source>
        <dbReference type="ARBA" id="ARBA00025939"/>
    </source>
</evidence>
<evidence type="ECO:0000256" key="3">
    <source>
        <dbReference type="ARBA" id="ARBA00025787"/>
    </source>
</evidence>
<dbReference type="GO" id="GO:0009062">
    <property type="term" value="P:fatty acid catabolic process"/>
    <property type="evidence" value="ECO:0007669"/>
    <property type="project" value="InterPro"/>
</dbReference>
<organism evidence="11 12">
    <name type="scientific">Paralvinella palmiformis</name>
    <dbReference type="NCBI Taxonomy" id="53620"/>
    <lineage>
        <taxon>Eukaryota</taxon>
        <taxon>Metazoa</taxon>
        <taxon>Spiralia</taxon>
        <taxon>Lophotrochozoa</taxon>
        <taxon>Annelida</taxon>
        <taxon>Polychaeta</taxon>
        <taxon>Sedentaria</taxon>
        <taxon>Canalipalpata</taxon>
        <taxon>Terebellida</taxon>
        <taxon>Terebelliformia</taxon>
        <taxon>Alvinellidae</taxon>
        <taxon>Paralvinella</taxon>
    </lineage>
</organism>
<dbReference type="PRINTS" id="PR00081">
    <property type="entry name" value="GDHRDH"/>
</dbReference>
<evidence type="ECO:0000256" key="8">
    <source>
        <dbReference type="ARBA" id="ARBA00048009"/>
    </source>
</evidence>
<dbReference type="PANTHER" id="PTHR43296:SF2">
    <property type="entry name" value="PEROXISOMAL 2,4-DIENOYL-COA REDUCTASE [(3E)-ENOYL-COA-PRODUCING]"/>
    <property type="match status" value="1"/>
</dbReference>
<evidence type="ECO:0000256" key="9">
    <source>
        <dbReference type="ARBA" id="ARBA00048340"/>
    </source>
</evidence>
<evidence type="ECO:0000256" key="2">
    <source>
        <dbReference type="ARBA" id="ARBA00023002"/>
    </source>
</evidence>
<sequence>MLHRHGCTTVIASRKFDRLKQSADALSIATGQQCLPIQMDVRKPIEVMNTVDEAISSFKRIDILINNAAGNFLTPTSGLSFNAYKTVLDIDTVGTFNVSKVIYEKYMQNHGGVIINITATLYYRGQTLQAHAGSAKAAIDALTKHFAVEWGPNNVRVIGIAPGLVAGTGFAMAIGGVDSDAYREYVSGIPLHRESAKVDVAHAVLFCVSPAAKMITGHTLVADGGSWLTFANPVYNIISPTASNVKSKM</sequence>
<protein>
    <recommendedName>
        <fullName evidence="6">Peroxisomal 2,4-dienoyl-CoA reductase [(3E)-enoyl-CoA-producing]</fullName>
        <ecNumber evidence="5">1.3.1.124</ecNumber>
    </recommendedName>
    <alternativeName>
        <fullName evidence="7">2,4-dienoyl-CoA reductase 2</fullName>
    </alternativeName>
</protein>